<dbReference type="InterPro" id="IPR029016">
    <property type="entry name" value="GAF-like_dom_sf"/>
</dbReference>
<evidence type="ECO:0000259" key="2">
    <source>
        <dbReference type="Pfam" id="PF01614"/>
    </source>
</evidence>
<dbReference type="Proteomes" id="UP000476310">
    <property type="component" value="Unassembled WGS sequence"/>
</dbReference>
<reference evidence="3" key="1">
    <citation type="submission" date="2020-02" db="EMBL/GenBank/DDBJ databases">
        <title>A new Streptomyces sp. for controlling soil-borne diseases.</title>
        <authorList>
            <person name="Li X."/>
            <person name="Tian Y."/>
            <person name="Gao K."/>
        </authorList>
    </citation>
    <scope>NUCLEOTIDE SEQUENCE [LARGE SCALE GENOMIC DNA]</scope>
    <source>
        <strain evidence="3">0250</strain>
    </source>
</reference>
<evidence type="ECO:0000256" key="1">
    <source>
        <dbReference type="SAM" id="MobiDB-lite"/>
    </source>
</evidence>
<dbReference type="InterPro" id="IPR014757">
    <property type="entry name" value="Tscrpt_reg_IclR_C"/>
</dbReference>
<sequence length="185" mass="19907">MRSWWERRCTPETPSPCRGAAGKLYLASLPEQELADHLAAPLARPTPYTITSPSALRDEIDECRRTGVAVNYASAVLCGRSSRFRPPLGIRRQTGADGHAVVPPDLDDVRVADRDVRDVLGRDGLLVVRERVGGDAVRRPPMRGPSPQSQCSQSAGRRGISTGRRQPGKGALTVPGSPGSPRRPG</sequence>
<dbReference type="SUPFAM" id="SSF55781">
    <property type="entry name" value="GAF domain-like"/>
    <property type="match status" value="1"/>
</dbReference>
<evidence type="ECO:0000313" key="4">
    <source>
        <dbReference type="Proteomes" id="UP000476310"/>
    </source>
</evidence>
<proteinExistence type="predicted"/>
<comment type="caution">
    <text evidence="3">The sequence shown here is derived from an EMBL/GenBank/DDBJ whole genome shotgun (WGS) entry which is preliminary data.</text>
</comment>
<feature type="compositionally biased region" description="Low complexity" evidence="1">
    <location>
        <begin position="175"/>
        <end position="185"/>
    </location>
</feature>
<protein>
    <recommendedName>
        <fullName evidence="2">IclR-ED domain-containing protein</fullName>
    </recommendedName>
</protein>
<accession>A0A6G4AG48</accession>
<dbReference type="Pfam" id="PF01614">
    <property type="entry name" value="IclR_C"/>
    <property type="match status" value="1"/>
</dbReference>
<feature type="domain" description="IclR-ED" evidence="2">
    <location>
        <begin position="19"/>
        <end position="72"/>
    </location>
</feature>
<organism evidence="3 4">
    <name type="scientific">Streptomyces rhizosphaericus</name>
    <dbReference type="NCBI Taxonomy" id="114699"/>
    <lineage>
        <taxon>Bacteria</taxon>
        <taxon>Bacillati</taxon>
        <taxon>Actinomycetota</taxon>
        <taxon>Actinomycetes</taxon>
        <taxon>Kitasatosporales</taxon>
        <taxon>Streptomycetaceae</taxon>
        <taxon>Streptomyces</taxon>
        <taxon>Streptomyces violaceusniger group</taxon>
    </lineage>
</organism>
<evidence type="ECO:0000313" key="3">
    <source>
        <dbReference type="EMBL" id="NEW71669.1"/>
    </source>
</evidence>
<feature type="non-terminal residue" evidence="3">
    <location>
        <position position="185"/>
    </location>
</feature>
<dbReference type="Gene3D" id="3.30.450.40">
    <property type="match status" value="1"/>
</dbReference>
<feature type="compositionally biased region" description="Polar residues" evidence="1">
    <location>
        <begin position="146"/>
        <end position="155"/>
    </location>
</feature>
<dbReference type="EMBL" id="JAAIKT010000014">
    <property type="protein sequence ID" value="NEW71669.1"/>
    <property type="molecule type" value="Genomic_DNA"/>
</dbReference>
<gene>
    <name evidence="3" type="ORF">G4H13_15005</name>
</gene>
<feature type="region of interest" description="Disordered" evidence="1">
    <location>
        <begin position="132"/>
        <end position="185"/>
    </location>
</feature>
<name>A0A6G4AG48_9ACTN</name>
<keyword evidence="4" id="KW-1185">Reference proteome</keyword>
<dbReference type="AlphaFoldDB" id="A0A6G4AG48"/>